<evidence type="ECO:0000313" key="2">
    <source>
        <dbReference type="EMBL" id="KAK1324013.1"/>
    </source>
</evidence>
<comment type="caution">
    <text evidence="2">The sequence shown here is derived from an EMBL/GenBank/DDBJ whole genome shotgun (WGS) entry which is preliminary data.</text>
</comment>
<dbReference type="Pfam" id="PF05340">
    <property type="entry name" value="DUF740"/>
    <property type="match status" value="1"/>
</dbReference>
<dbReference type="EMBL" id="JAUJYO010000002">
    <property type="protein sequence ID" value="KAK1324013.1"/>
    <property type="molecule type" value="Genomic_DNA"/>
</dbReference>
<feature type="region of interest" description="Disordered" evidence="1">
    <location>
        <begin position="89"/>
        <end position="109"/>
    </location>
</feature>
<feature type="compositionally biased region" description="Polar residues" evidence="1">
    <location>
        <begin position="44"/>
        <end position="57"/>
    </location>
</feature>
<dbReference type="Proteomes" id="UP001180020">
    <property type="component" value="Unassembled WGS sequence"/>
</dbReference>
<reference evidence="2" key="2">
    <citation type="submission" date="2023-06" db="EMBL/GenBank/DDBJ databases">
        <authorList>
            <person name="Ma L."/>
            <person name="Liu K.-W."/>
            <person name="Li Z."/>
            <person name="Hsiao Y.-Y."/>
            <person name="Qi Y."/>
            <person name="Fu T."/>
            <person name="Tang G."/>
            <person name="Zhang D."/>
            <person name="Sun W.-H."/>
            <person name="Liu D.-K."/>
            <person name="Li Y."/>
            <person name="Chen G.-Z."/>
            <person name="Liu X.-D."/>
            <person name="Liao X.-Y."/>
            <person name="Jiang Y.-T."/>
            <person name="Yu X."/>
            <person name="Hao Y."/>
            <person name="Huang J."/>
            <person name="Zhao X.-W."/>
            <person name="Ke S."/>
            <person name="Chen Y.-Y."/>
            <person name="Wu W.-L."/>
            <person name="Hsu J.-L."/>
            <person name="Lin Y.-F."/>
            <person name="Huang M.-D."/>
            <person name="Li C.-Y."/>
            <person name="Huang L."/>
            <person name="Wang Z.-W."/>
            <person name="Zhao X."/>
            <person name="Zhong W.-Y."/>
            <person name="Peng D.-H."/>
            <person name="Ahmad S."/>
            <person name="Lan S."/>
            <person name="Zhang J.-S."/>
            <person name="Tsai W.-C."/>
            <person name="Van De Peer Y."/>
            <person name="Liu Z.-J."/>
        </authorList>
    </citation>
    <scope>NUCLEOTIDE SEQUENCE</scope>
    <source>
        <strain evidence="2">CP</strain>
        <tissue evidence="2">Leaves</tissue>
    </source>
</reference>
<feature type="region of interest" description="Disordered" evidence="1">
    <location>
        <begin position="44"/>
        <end position="73"/>
    </location>
</feature>
<protein>
    <submittedName>
        <fullName evidence="2">Uncharacterized protein</fullName>
    </submittedName>
</protein>
<evidence type="ECO:0000256" key="1">
    <source>
        <dbReference type="SAM" id="MobiDB-lite"/>
    </source>
</evidence>
<organism evidence="2 3">
    <name type="scientific">Acorus calamus</name>
    <name type="common">Sweet flag</name>
    <dbReference type="NCBI Taxonomy" id="4465"/>
    <lineage>
        <taxon>Eukaryota</taxon>
        <taxon>Viridiplantae</taxon>
        <taxon>Streptophyta</taxon>
        <taxon>Embryophyta</taxon>
        <taxon>Tracheophyta</taxon>
        <taxon>Spermatophyta</taxon>
        <taxon>Magnoliopsida</taxon>
        <taxon>Liliopsida</taxon>
        <taxon>Acoraceae</taxon>
        <taxon>Acorus</taxon>
    </lineage>
</organism>
<keyword evidence="3" id="KW-1185">Reference proteome</keyword>
<proteinExistence type="predicted"/>
<dbReference type="PANTHER" id="PTHR35995:SF1">
    <property type="entry name" value="OS04G0690500 PROTEIN"/>
    <property type="match status" value="1"/>
</dbReference>
<gene>
    <name evidence="2" type="ORF">QJS10_CPA02g00498</name>
</gene>
<sequence>MNIYGEENPYSCYYHPKEIIIGICALCLKERLLILASKQSHFPSLSNTSTKDTQTTPFGVVLQRKPSSSSTTTTLPRVFALGSSFLHRLDSRHHQPPPEDVSDDEDTLPSQDYSFISIKFEDNGKASWDKTDPQAAEMPRKA</sequence>
<accession>A0AAV9FD62</accession>
<reference evidence="2" key="1">
    <citation type="journal article" date="2023" name="Nat. Commun.">
        <title>Diploid and tetraploid genomes of Acorus and the evolution of monocots.</title>
        <authorList>
            <person name="Ma L."/>
            <person name="Liu K.W."/>
            <person name="Li Z."/>
            <person name="Hsiao Y.Y."/>
            <person name="Qi Y."/>
            <person name="Fu T."/>
            <person name="Tang G.D."/>
            <person name="Zhang D."/>
            <person name="Sun W.H."/>
            <person name="Liu D.K."/>
            <person name="Li Y."/>
            <person name="Chen G.Z."/>
            <person name="Liu X.D."/>
            <person name="Liao X.Y."/>
            <person name="Jiang Y.T."/>
            <person name="Yu X."/>
            <person name="Hao Y."/>
            <person name="Huang J."/>
            <person name="Zhao X.W."/>
            <person name="Ke S."/>
            <person name="Chen Y.Y."/>
            <person name="Wu W.L."/>
            <person name="Hsu J.L."/>
            <person name="Lin Y.F."/>
            <person name="Huang M.D."/>
            <person name="Li C.Y."/>
            <person name="Huang L."/>
            <person name="Wang Z.W."/>
            <person name="Zhao X."/>
            <person name="Zhong W.Y."/>
            <person name="Peng D.H."/>
            <person name="Ahmad S."/>
            <person name="Lan S."/>
            <person name="Zhang J.S."/>
            <person name="Tsai W.C."/>
            <person name="Van de Peer Y."/>
            <person name="Liu Z.J."/>
        </authorList>
    </citation>
    <scope>NUCLEOTIDE SEQUENCE</scope>
    <source>
        <strain evidence="2">CP</strain>
    </source>
</reference>
<dbReference type="PANTHER" id="PTHR35995">
    <property type="entry name" value="OS04G0690500 PROTEIN"/>
    <property type="match status" value="1"/>
</dbReference>
<dbReference type="InterPro" id="IPR008004">
    <property type="entry name" value="OCTOPUS-like"/>
</dbReference>
<evidence type="ECO:0000313" key="3">
    <source>
        <dbReference type="Proteomes" id="UP001180020"/>
    </source>
</evidence>
<name>A0AAV9FD62_ACOCL</name>
<dbReference type="AlphaFoldDB" id="A0AAV9FD62"/>